<evidence type="ECO:0000313" key="2">
    <source>
        <dbReference type="EMBL" id="KAL3537193.1"/>
    </source>
</evidence>
<name>A0ABD3B1J0_9GENT</name>
<keyword evidence="3" id="KW-1185">Reference proteome</keyword>
<dbReference type="AlphaFoldDB" id="A0ABD3B1J0"/>
<sequence>MQKLQKDSGKSRVNASLDEAPYVPQGTYPNTHICGMQNAVKNSVPVKYPPEASSFAFSAESRRASKIQTQHQYSHLLRQYQETLVLKASGGASDLRAVEEIR</sequence>
<evidence type="ECO:0000256" key="1">
    <source>
        <dbReference type="SAM" id="MobiDB-lite"/>
    </source>
</evidence>
<accession>A0ABD3B1J0</accession>
<proteinExistence type="predicted"/>
<dbReference type="EMBL" id="JBJUIK010000001">
    <property type="protein sequence ID" value="KAL3537193.1"/>
    <property type="molecule type" value="Genomic_DNA"/>
</dbReference>
<organism evidence="2 3">
    <name type="scientific">Cinchona calisaya</name>
    <dbReference type="NCBI Taxonomy" id="153742"/>
    <lineage>
        <taxon>Eukaryota</taxon>
        <taxon>Viridiplantae</taxon>
        <taxon>Streptophyta</taxon>
        <taxon>Embryophyta</taxon>
        <taxon>Tracheophyta</taxon>
        <taxon>Spermatophyta</taxon>
        <taxon>Magnoliopsida</taxon>
        <taxon>eudicotyledons</taxon>
        <taxon>Gunneridae</taxon>
        <taxon>Pentapetalae</taxon>
        <taxon>asterids</taxon>
        <taxon>lamiids</taxon>
        <taxon>Gentianales</taxon>
        <taxon>Rubiaceae</taxon>
        <taxon>Cinchonoideae</taxon>
        <taxon>Cinchoneae</taxon>
        <taxon>Cinchona</taxon>
    </lineage>
</organism>
<feature type="compositionally biased region" description="Basic and acidic residues" evidence="1">
    <location>
        <begin position="1"/>
        <end position="10"/>
    </location>
</feature>
<reference evidence="2 3" key="1">
    <citation type="submission" date="2024-11" db="EMBL/GenBank/DDBJ databases">
        <title>A near-complete genome assembly of Cinchona calisaya.</title>
        <authorList>
            <person name="Lian D.C."/>
            <person name="Zhao X.W."/>
            <person name="Wei L."/>
        </authorList>
    </citation>
    <scope>NUCLEOTIDE SEQUENCE [LARGE SCALE GENOMIC DNA]</scope>
    <source>
        <tissue evidence="2">Nenye</tissue>
    </source>
</reference>
<protein>
    <submittedName>
        <fullName evidence="2">Uncharacterized protein</fullName>
    </submittedName>
</protein>
<gene>
    <name evidence="2" type="ORF">ACH5RR_000559</name>
</gene>
<dbReference type="Proteomes" id="UP001630127">
    <property type="component" value="Unassembled WGS sequence"/>
</dbReference>
<comment type="caution">
    <text evidence="2">The sequence shown here is derived from an EMBL/GenBank/DDBJ whole genome shotgun (WGS) entry which is preliminary data.</text>
</comment>
<evidence type="ECO:0000313" key="3">
    <source>
        <dbReference type="Proteomes" id="UP001630127"/>
    </source>
</evidence>
<feature type="region of interest" description="Disordered" evidence="1">
    <location>
        <begin position="1"/>
        <end position="24"/>
    </location>
</feature>